<gene>
    <name evidence="2" type="ORF">ACFOOI_18880</name>
</gene>
<protein>
    <recommendedName>
        <fullName evidence="4">Lipoprotein</fullName>
    </recommendedName>
</protein>
<accession>A0ABV7Z0D1</accession>
<keyword evidence="3" id="KW-1185">Reference proteome</keyword>
<comment type="caution">
    <text evidence="2">The sequence shown here is derived from an EMBL/GenBank/DDBJ whole genome shotgun (WGS) entry which is preliminary data.</text>
</comment>
<evidence type="ECO:0000313" key="2">
    <source>
        <dbReference type="EMBL" id="MFC3812735.1"/>
    </source>
</evidence>
<reference evidence="3" key="1">
    <citation type="journal article" date="2019" name="Int. J. Syst. Evol. Microbiol.">
        <title>The Global Catalogue of Microorganisms (GCM) 10K type strain sequencing project: providing services to taxonomists for standard genome sequencing and annotation.</title>
        <authorList>
            <consortium name="The Broad Institute Genomics Platform"/>
            <consortium name="The Broad Institute Genome Sequencing Center for Infectious Disease"/>
            <person name="Wu L."/>
            <person name="Ma J."/>
        </authorList>
    </citation>
    <scope>NUCLEOTIDE SEQUENCE [LARGE SCALE GENOMIC DNA]</scope>
    <source>
        <strain evidence="3">CECT 7956</strain>
    </source>
</reference>
<evidence type="ECO:0000256" key="1">
    <source>
        <dbReference type="SAM" id="SignalP"/>
    </source>
</evidence>
<feature type="signal peptide" evidence="1">
    <location>
        <begin position="1"/>
        <end position="20"/>
    </location>
</feature>
<keyword evidence="1" id="KW-0732">Signal</keyword>
<dbReference type="Proteomes" id="UP001595616">
    <property type="component" value="Unassembled WGS sequence"/>
</dbReference>
<dbReference type="RefSeq" id="WP_379839629.1">
    <property type="nucleotide sequence ID" value="NZ_JBHRYQ010000001.1"/>
</dbReference>
<dbReference type="EMBL" id="JBHRYQ010000001">
    <property type="protein sequence ID" value="MFC3812735.1"/>
    <property type="molecule type" value="Genomic_DNA"/>
</dbReference>
<organism evidence="2 3">
    <name type="scientific">Lacihabitans lacunae</name>
    <dbReference type="NCBI Taxonomy" id="1028214"/>
    <lineage>
        <taxon>Bacteria</taxon>
        <taxon>Pseudomonadati</taxon>
        <taxon>Bacteroidota</taxon>
        <taxon>Cytophagia</taxon>
        <taxon>Cytophagales</taxon>
        <taxon>Leadbetterellaceae</taxon>
        <taxon>Lacihabitans</taxon>
    </lineage>
</organism>
<sequence>MKKISFMLSMAILPFLLVNCKVTKPSIKNCTLKAVSVESGNITNSNYVKNPDGGFHISDNAMGRITPIIGPSRINTEVTCPPNNAYQDPQGNVYIFEENKIPENITQTAEKVLCNLLNKANWTREKTYSLDLDAEICVDEMNFTIYMREKGEYPIYSAVINGNKIYKYYNRFVVEDYKNFLRFHEYLRPNMPTENLFDRIELDQTKFTMRYNNTLIPSGKLDYNTLAPTAADKTDKIYFESISPSNFSYRIRHIYVKHADSTLKKYFCESQSNCNLDRVTQVNCNFQRDENSFTNSTSNNEWFNYLNNKVFPGHLEPTIKGFECDCNNRKYNPYTGSKMNFKKLNFLLVEPLDSPPLPATSNGRDDQ</sequence>
<evidence type="ECO:0008006" key="4">
    <source>
        <dbReference type="Google" id="ProtNLM"/>
    </source>
</evidence>
<feature type="chain" id="PRO_5046556093" description="Lipoprotein" evidence="1">
    <location>
        <begin position="21"/>
        <end position="367"/>
    </location>
</feature>
<name>A0ABV7Z0D1_9BACT</name>
<proteinExistence type="predicted"/>
<evidence type="ECO:0000313" key="3">
    <source>
        <dbReference type="Proteomes" id="UP001595616"/>
    </source>
</evidence>